<comment type="caution">
    <text evidence="1">The sequence shown here is derived from an EMBL/GenBank/DDBJ whole genome shotgun (WGS) entry which is preliminary data.</text>
</comment>
<evidence type="ECO:0000313" key="2">
    <source>
        <dbReference type="Proteomes" id="UP000229974"/>
    </source>
</evidence>
<dbReference type="InterPro" id="IPR058894">
    <property type="entry name" value="PhiTE_211_coil-containing-like"/>
</dbReference>
<sequence length="130" mass="13806">MPVIALRQISYFGDTIKMKNVNDIRADILAAMQAAAEPESGGLNKSADQVLADAIEGYLTASTATASKSAPKAKTIKEKGIALCHQAQGYSANLRPVSLMMKASLDELTPEQRAALERLGYVINQGGNNI</sequence>
<evidence type="ECO:0000313" key="1">
    <source>
        <dbReference type="EMBL" id="PJD89404.1"/>
    </source>
</evidence>
<proteinExistence type="predicted"/>
<name>A0A2J0Q587_9ENTR</name>
<dbReference type="AlphaFoldDB" id="A0A2J0Q587"/>
<dbReference type="Proteomes" id="UP000229974">
    <property type="component" value="Unassembled WGS sequence"/>
</dbReference>
<dbReference type="EMBL" id="NEEW01000001">
    <property type="protein sequence ID" value="PJD89404.1"/>
    <property type="molecule type" value="Genomic_DNA"/>
</dbReference>
<accession>A0A2J0Q587</accession>
<reference evidence="1 2" key="1">
    <citation type="journal article" date="2017" name="J. Antimicrob. Chemother.">
        <title>Characterization of the population structure, drug resistance mechanisms and plasmids of the community-associated Enterobacter cloacae complex in China.</title>
        <authorList>
            <person name="Zhou K."/>
            <person name="Yu W."/>
            <person name="Cao X."/>
            <person name="Shen P."/>
            <person name="Lu H."/>
            <person name="Luo Q."/>
            <person name="Rossen J.W.A."/>
            <person name="Xiao Y."/>
        </authorList>
    </citation>
    <scope>NUCLEOTIDE SEQUENCE [LARGE SCALE GENOMIC DNA]</scope>
    <source>
        <strain evidence="1 2">ECC904</strain>
    </source>
</reference>
<gene>
    <name evidence="1" type="ORF">B9Q30_02480</name>
</gene>
<organism evidence="1 2">
    <name type="scientific">Enterobacter hormaechei</name>
    <dbReference type="NCBI Taxonomy" id="158836"/>
    <lineage>
        <taxon>Bacteria</taxon>
        <taxon>Pseudomonadati</taxon>
        <taxon>Pseudomonadota</taxon>
        <taxon>Gammaproteobacteria</taxon>
        <taxon>Enterobacterales</taxon>
        <taxon>Enterobacteriaceae</taxon>
        <taxon>Enterobacter</taxon>
        <taxon>Enterobacter cloacae complex</taxon>
    </lineage>
</organism>
<protein>
    <submittedName>
        <fullName evidence="1">Uncharacterized protein</fullName>
    </submittedName>
</protein>
<dbReference type="Pfam" id="PF26210">
    <property type="entry name" value="Phage_phiTE_211"/>
    <property type="match status" value="1"/>
</dbReference>